<dbReference type="EMBL" id="CAEQ01000829">
    <property type="protein sequence ID" value="CCD12678.1"/>
    <property type="molecule type" value="Genomic_DNA"/>
</dbReference>
<dbReference type="Proteomes" id="UP000000702">
    <property type="component" value="Unassembled WGS sequence"/>
</dbReference>
<sequence length="281" mass="30293">MAAVTGVATPCNRSCFPIMSFLHVPGKMSQPLWLMMGTAFLVRVPGGAHLGGPTFNDSAYARNLNCGTRRVLLTAKHTFVPWQYTDPQKLKIPEEFRKTRFVIGRLYLPDDEGRAVGSRTVDLQLMALHPSLDISLVAVRPTSRPLQGLPGGCGHATVGGAWEAHAELERRAEAAGGGLELSVENPAEGSLCRIFGYRGTGLLGELDTFDPDLLQRVSSETREQLLESMNCVEGKQEGASTQVEVLSSEGMCRMVTGRCFHGMSGAPLLVDEKTCGGVLYG</sequence>
<evidence type="ECO:0000313" key="2">
    <source>
        <dbReference type="Proteomes" id="UP000000702"/>
    </source>
</evidence>
<dbReference type="OMA" id="ATCYHGM"/>
<proteinExistence type="predicted"/>
<dbReference type="AlphaFoldDB" id="F9W673"/>
<protein>
    <submittedName>
        <fullName evidence="1">WGS project CAEQ00000000 data, annotated contig 1429</fullName>
    </submittedName>
</protein>
<accession>F9W673</accession>
<reference evidence="1 2" key="2">
    <citation type="journal article" date="2012" name="Proc. Natl. Acad. Sci. U.S.A.">
        <title>Antigenic diversity is generated by distinct evolutionary mechanisms in African trypanosome species.</title>
        <authorList>
            <person name="Jackson A.P."/>
            <person name="Berry A."/>
            <person name="Aslett M."/>
            <person name="Allison H.C."/>
            <person name="Burton P."/>
            <person name="Vavrova-Anderson J."/>
            <person name="Brown R."/>
            <person name="Browne H."/>
            <person name="Corton N."/>
            <person name="Hauser H."/>
            <person name="Gamble J."/>
            <person name="Gilderthorp R."/>
            <person name="Marcello L."/>
            <person name="McQuillan J."/>
            <person name="Otto T.D."/>
            <person name="Quail M.A."/>
            <person name="Sanders M.J."/>
            <person name="van Tonder A."/>
            <person name="Ginger M.L."/>
            <person name="Field M.C."/>
            <person name="Barry J.D."/>
            <person name="Hertz-Fowler C."/>
            <person name="Berriman M."/>
        </authorList>
    </citation>
    <scope>NUCLEOTIDE SEQUENCE [LARGE SCALE GENOMIC DNA]</scope>
    <source>
        <strain evidence="1 2">IL3000</strain>
    </source>
</reference>
<reference evidence="2" key="1">
    <citation type="submission" date="2011-07" db="EMBL/GenBank/DDBJ databases">
        <title>Divergent evolution of antigenic variation in African trypanosomes.</title>
        <authorList>
            <person name="Jackson A.P."/>
            <person name="Berry A."/>
            <person name="Allison H.C."/>
            <person name="Burton P."/>
            <person name="Anderson J."/>
            <person name="Aslett M."/>
            <person name="Brown R."/>
            <person name="Corton N."/>
            <person name="Harris D."/>
            <person name="Hauser H."/>
            <person name="Gamble J."/>
            <person name="Gilderthorp R."/>
            <person name="McQuillan J."/>
            <person name="Quail M.A."/>
            <person name="Sanders M."/>
            <person name="Van Tonder A."/>
            <person name="Ginger M.L."/>
            <person name="Donelson J.E."/>
            <person name="Field M.C."/>
            <person name="Barry J.D."/>
            <person name="Berriman M."/>
            <person name="Hertz-Fowler C."/>
        </authorList>
    </citation>
    <scope>NUCLEOTIDE SEQUENCE [LARGE SCALE GENOMIC DNA]</scope>
    <source>
        <strain evidence="2">IL3000</strain>
    </source>
</reference>
<organism evidence="1 2">
    <name type="scientific">Trypanosoma congolense (strain IL3000)</name>
    <dbReference type="NCBI Taxonomy" id="1068625"/>
    <lineage>
        <taxon>Eukaryota</taxon>
        <taxon>Discoba</taxon>
        <taxon>Euglenozoa</taxon>
        <taxon>Kinetoplastea</taxon>
        <taxon>Metakinetoplastina</taxon>
        <taxon>Trypanosomatida</taxon>
        <taxon>Trypanosomatidae</taxon>
        <taxon>Trypanosoma</taxon>
        <taxon>Nannomonas</taxon>
    </lineage>
</organism>
<evidence type="ECO:0000313" key="1">
    <source>
        <dbReference type="EMBL" id="CCD12678.1"/>
    </source>
</evidence>
<feature type="non-terminal residue" evidence="1">
    <location>
        <position position="281"/>
    </location>
</feature>
<comment type="caution">
    <text evidence="1">The sequence shown here is derived from an EMBL/GenBank/DDBJ whole genome shotgun (WGS) entry which is preliminary data.</text>
</comment>
<dbReference type="VEuPathDB" id="TriTrypDB:TcIL3000_0_35370"/>
<name>F9W673_TRYCI</name>
<gene>
    <name evidence="1" type="ORF">TCIL3000_0_35370</name>
</gene>
<keyword evidence="2" id="KW-1185">Reference proteome</keyword>